<accession>A0A485AF70</accession>
<evidence type="ECO:0000313" key="2">
    <source>
        <dbReference type="Proteomes" id="UP000401081"/>
    </source>
</evidence>
<evidence type="ECO:0000313" key="1">
    <source>
        <dbReference type="EMBL" id="VFS58413.1"/>
    </source>
</evidence>
<proteinExistence type="predicted"/>
<keyword evidence="2" id="KW-1185">Reference proteome</keyword>
<reference evidence="1 2" key="1">
    <citation type="submission" date="2019-03" db="EMBL/GenBank/DDBJ databases">
        <authorList>
            <consortium name="Pathogen Informatics"/>
        </authorList>
    </citation>
    <scope>NUCLEOTIDE SEQUENCE [LARGE SCALE GENOMIC DNA]</scope>
    <source>
        <strain evidence="1 2">NCTC12993</strain>
    </source>
</reference>
<gene>
    <name evidence="1" type="ORF">NCTC12993_01035</name>
</gene>
<organism evidence="1 2">
    <name type="scientific">Kluyvera cryocrescens</name>
    <name type="common">Kluyvera citrophila</name>
    <dbReference type="NCBI Taxonomy" id="580"/>
    <lineage>
        <taxon>Bacteria</taxon>
        <taxon>Pseudomonadati</taxon>
        <taxon>Pseudomonadota</taxon>
        <taxon>Gammaproteobacteria</taxon>
        <taxon>Enterobacterales</taxon>
        <taxon>Enterobacteriaceae</taxon>
        <taxon>Kluyvera</taxon>
    </lineage>
</organism>
<dbReference type="Proteomes" id="UP000401081">
    <property type="component" value="Unassembled WGS sequence"/>
</dbReference>
<sequence length="67" mass="7410">MITLSLFCLSDAGGQARHVKALGFVLNHVFDLINHVTLRFNAEGFQVGEHGLHLFDGPAVFRNCSDR</sequence>
<dbReference type="EMBL" id="CAADJD010000011">
    <property type="protein sequence ID" value="VFS58413.1"/>
    <property type="molecule type" value="Genomic_DNA"/>
</dbReference>
<name>A0A485AF70_KLUCR</name>
<protein>
    <submittedName>
        <fullName evidence="1">Uncharacterized protein</fullName>
    </submittedName>
</protein>
<dbReference type="AlphaFoldDB" id="A0A485AF70"/>